<sequence length="25" mass="2514">GGALFILMGLLLMLGQLNVLSGILG</sequence>
<dbReference type="EMBL" id="VCID01000137">
    <property type="protein sequence ID" value="TNY48614.1"/>
    <property type="molecule type" value="Genomic_DNA"/>
</dbReference>
<evidence type="ECO:0000313" key="2">
    <source>
        <dbReference type="Proteomes" id="UP000316580"/>
    </source>
</evidence>
<feature type="non-terminal residue" evidence="1">
    <location>
        <position position="1"/>
    </location>
</feature>
<protein>
    <submittedName>
        <fullName evidence="1">Cytochrome c biogenesis protein CcdA</fullName>
    </submittedName>
</protein>
<proteinExistence type="predicted"/>
<accession>A0A660A7R3</accession>
<evidence type="ECO:0000313" key="1">
    <source>
        <dbReference type="EMBL" id="TNY48614.1"/>
    </source>
</evidence>
<organism evidence="1 2">
    <name type="scientific">Streptococcus pyogenes</name>
    <dbReference type="NCBI Taxonomy" id="1314"/>
    <lineage>
        <taxon>Bacteria</taxon>
        <taxon>Bacillati</taxon>
        <taxon>Bacillota</taxon>
        <taxon>Bacilli</taxon>
        <taxon>Lactobacillales</taxon>
        <taxon>Streptococcaceae</taxon>
        <taxon>Streptococcus</taxon>
    </lineage>
</organism>
<dbReference type="AlphaFoldDB" id="A0A660A7R3"/>
<comment type="caution">
    <text evidence="1">The sequence shown here is derived from an EMBL/GenBank/DDBJ whole genome shotgun (WGS) entry which is preliminary data.</text>
</comment>
<dbReference type="Proteomes" id="UP000316580">
    <property type="component" value="Unassembled WGS sequence"/>
</dbReference>
<reference evidence="1 2" key="1">
    <citation type="submission" date="2019-05" db="EMBL/GenBank/DDBJ databases">
        <title>Novel genomic isolates of S.pyogenes and S.dysgalactiae subsp. equisimilis associated to necrotising fasciitis (NSTI).</title>
        <authorList>
            <person name="Barrantes I."/>
        </authorList>
    </citation>
    <scope>NUCLEOTIDE SEQUENCE [LARGE SCALE GENOMIC DNA]</scope>
    <source>
        <strain evidence="1 2">SPY6028</strain>
    </source>
</reference>
<gene>
    <name evidence="1" type="ORF">FGO82_00595</name>
</gene>
<name>A0A660A7R3_STRPY</name>